<sequence>MTLLSVFRKQLMIGGSALAFATATVFSPLAQAAEDTITWKVQSHWPGSSSSYEDSLKRIKRVLEERTDGKLELELYEAGALFKAQETFNAVSRGVIQMGTISPAYAQDKMSLAGIASGLPFAFRNVWEAAYFHKNMGFEDMLREEAAKHNVYYSTDKVYPTEMVVKKPIESWDDFTSLKIRSSGALQKFLSEAGAAGTYIPGGELYQALSSGVVDGAHWGAAQGAASMGLYEVAKYHVQPALNIAGTDAFIVSQKALDKLPEGMAKIVKDSLNEQFWIRTSEYLYKERITLAKVMAEQDVQINTMPQDVQDKLAKTAQKMWDEEAKRSDKAAEVVEKLKGFLSDLGYL</sequence>
<keyword evidence="4" id="KW-1185">Reference proteome</keyword>
<dbReference type="GeneID" id="99765013"/>
<feature type="chain" id="PRO_5046346166" evidence="2">
    <location>
        <begin position="33"/>
        <end position="348"/>
    </location>
</feature>
<protein>
    <submittedName>
        <fullName evidence="3">Extracellular solute-binding protein, family 7, bacteria</fullName>
    </submittedName>
</protein>
<accession>A0ABS0ADH1</accession>
<dbReference type="Gene3D" id="3.40.190.170">
    <property type="entry name" value="Bacterial extracellular solute-binding protein, family 7"/>
    <property type="match status" value="1"/>
</dbReference>
<dbReference type="InterPro" id="IPR038404">
    <property type="entry name" value="TRAP_DctP_sf"/>
</dbReference>
<comment type="caution">
    <text evidence="3">The sequence shown here is derived from an EMBL/GenBank/DDBJ whole genome shotgun (WGS) entry which is preliminary data.</text>
</comment>
<dbReference type="NCBIfam" id="NF037995">
    <property type="entry name" value="TRAP_S1"/>
    <property type="match status" value="1"/>
</dbReference>
<name>A0ABS0ADH1_9GAMM</name>
<dbReference type="Pfam" id="PF03480">
    <property type="entry name" value="DctP"/>
    <property type="match status" value="1"/>
</dbReference>
<organism evidence="3 4">
    <name type="scientific">Alloalcanivorax venustensis ISO4</name>
    <dbReference type="NCBI Taxonomy" id="1177184"/>
    <lineage>
        <taxon>Bacteria</taxon>
        <taxon>Pseudomonadati</taxon>
        <taxon>Pseudomonadota</taxon>
        <taxon>Gammaproteobacteria</taxon>
        <taxon>Oceanospirillales</taxon>
        <taxon>Alcanivoracaceae</taxon>
        <taxon>Alloalcanivorax</taxon>
    </lineage>
</organism>
<reference evidence="3 4" key="1">
    <citation type="submission" date="2012-09" db="EMBL/GenBank/DDBJ databases">
        <title>Genome Sequence of alkane-degrading Bacterium Alcanivorax venustensis ISO4.</title>
        <authorList>
            <person name="Lai Q."/>
            <person name="Shao Z."/>
        </authorList>
    </citation>
    <scope>NUCLEOTIDE SEQUENCE [LARGE SCALE GENOMIC DNA]</scope>
    <source>
        <strain evidence="3 4">ISO4</strain>
    </source>
</reference>
<dbReference type="EMBL" id="ARXR01000004">
    <property type="protein sequence ID" value="MBF5052152.1"/>
    <property type="molecule type" value="Genomic_DNA"/>
</dbReference>
<evidence type="ECO:0000313" key="4">
    <source>
        <dbReference type="Proteomes" id="UP000644441"/>
    </source>
</evidence>
<proteinExistence type="predicted"/>
<gene>
    <name evidence="3" type="ORF">ISO4_00754</name>
</gene>
<dbReference type="PANTHER" id="PTHR33376">
    <property type="match status" value="1"/>
</dbReference>
<feature type="signal peptide" evidence="2">
    <location>
        <begin position="1"/>
        <end position="32"/>
    </location>
</feature>
<dbReference type="InterPro" id="IPR018389">
    <property type="entry name" value="DctP_fam"/>
</dbReference>
<dbReference type="PANTHER" id="PTHR33376:SF5">
    <property type="entry name" value="EXTRACYTOPLASMIC SOLUTE RECEPTOR PROTEIN"/>
    <property type="match status" value="1"/>
</dbReference>
<evidence type="ECO:0000313" key="3">
    <source>
        <dbReference type="EMBL" id="MBF5052152.1"/>
    </source>
</evidence>
<dbReference type="RefSeq" id="WP_194855217.1">
    <property type="nucleotide sequence ID" value="NZ_ARXR01000004.1"/>
</dbReference>
<evidence type="ECO:0000256" key="2">
    <source>
        <dbReference type="SAM" id="SignalP"/>
    </source>
</evidence>
<dbReference type="Proteomes" id="UP000644441">
    <property type="component" value="Unassembled WGS sequence"/>
</dbReference>
<evidence type="ECO:0000256" key="1">
    <source>
        <dbReference type="ARBA" id="ARBA00022729"/>
    </source>
</evidence>
<keyword evidence="1 2" id="KW-0732">Signal</keyword>